<evidence type="ECO:0000256" key="7">
    <source>
        <dbReference type="ARBA" id="ARBA00023136"/>
    </source>
</evidence>
<keyword evidence="5 9" id="KW-0812">Transmembrane</keyword>
<proteinExistence type="inferred from homology"/>
<protein>
    <submittedName>
        <fullName evidence="10">GerAB/ArcD/ProY family transporter</fullName>
    </submittedName>
</protein>
<keyword evidence="6 9" id="KW-1133">Transmembrane helix</keyword>
<keyword evidence="3" id="KW-0813">Transport</keyword>
<evidence type="ECO:0000256" key="8">
    <source>
        <dbReference type="SAM" id="MobiDB-lite"/>
    </source>
</evidence>
<feature type="transmembrane region" description="Helical" evidence="9">
    <location>
        <begin position="185"/>
        <end position="207"/>
    </location>
</feature>
<accession>A0ABY9T7L6</accession>
<evidence type="ECO:0000256" key="3">
    <source>
        <dbReference type="ARBA" id="ARBA00022448"/>
    </source>
</evidence>
<organism evidence="10 11">
    <name type="scientific">Brevibacillus brevis</name>
    <name type="common">Bacillus brevis</name>
    <dbReference type="NCBI Taxonomy" id="1393"/>
    <lineage>
        <taxon>Bacteria</taxon>
        <taxon>Bacillati</taxon>
        <taxon>Bacillota</taxon>
        <taxon>Bacilli</taxon>
        <taxon>Bacillales</taxon>
        <taxon>Paenibacillaceae</taxon>
        <taxon>Brevibacillus</taxon>
    </lineage>
</organism>
<feature type="transmembrane region" description="Helical" evidence="9">
    <location>
        <begin position="338"/>
        <end position="357"/>
    </location>
</feature>
<dbReference type="PANTHER" id="PTHR34975:SF2">
    <property type="entry name" value="SPORE GERMINATION PROTEIN A2"/>
    <property type="match status" value="1"/>
</dbReference>
<sequence length="380" mass="42101">MEKARLGPLQLFVLMFLFELGTTVVVPLGLDAKKDAWLSILLAMLCGFVPLLVYVALYRRYPALPLTGYARQILGNIIGWPIGFCYVLFFVYGAARDLRDVGNLLYNAVYDLTPIFILNALMILGTAYVMAKGIEVLARTGEVFFFVIILLGTVGNLLVQFSGIVSIDNLLPVLENGWGPVVKTALFRNFMSPFGEVICFAMLFPYLQNVKGVLRAGMASMLLGGLALCLTISVEIATLGADIARRSTFPLLTTISKVDIANFLQRLDAIVVFTLIITVFFKVAIYYYAAVVGTADLFREHDHRKLVIPIGIVILFMSIMIAGSFSEHIQEGKFAVRTVYFVFALIIPLVLLVLSFWRKRSPSRGTPTEEPVRSDTQTTP</sequence>
<dbReference type="PANTHER" id="PTHR34975">
    <property type="entry name" value="SPORE GERMINATION PROTEIN A2"/>
    <property type="match status" value="1"/>
</dbReference>
<feature type="transmembrane region" description="Helical" evidence="9">
    <location>
        <begin position="12"/>
        <end position="30"/>
    </location>
</feature>
<feature type="transmembrane region" description="Helical" evidence="9">
    <location>
        <begin position="36"/>
        <end position="57"/>
    </location>
</feature>
<evidence type="ECO:0000256" key="9">
    <source>
        <dbReference type="SAM" id="Phobius"/>
    </source>
</evidence>
<feature type="transmembrane region" description="Helical" evidence="9">
    <location>
        <begin position="306"/>
        <end position="326"/>
    </location>
</feature>
<feature type="transmembrane region" description="Helical" evidence="9">
    <location>
        <begin position="69"/>
        <end position="92"/>
    </location>
</feature>
<name>A0ABY9T7L6_BREBE</name>
<evidence type="ECO:0000256" key="1">
    <source>
        <dbReference type="ARBA" id="ARBA00004141"/>
    </source>
</evidence>
<dbReference type="InterPro" id="IPR004761">
    <property type="entry name" value="Spore_GerAB"/>
</dbReference>
<feature type="transmembrane region" description="Helical" evidence="9">
    <location>
        <begin position="112"/>
        <end position="131"/>
    </location>
</feature>
<evidence type="ECO:0000313" key="11">
    <source>
        <dbReference type="Proteomes" id="UP001256827"/>
    </source>
</evidence>
<evidence type="ECO:0000256" key="4">
    <source>
        <dbReference type="ARBA" id="ARBA00022544"/>
    </source>
</evidence>
<feature type="region of interest" description="Disordered" evidence="8">
    <location>
        <begin position="361"/>
        <end position="380"/>
    </location>
</feature>
<dbReference type="RefSeq" id="WP_310770455.1">
    <property type="nucleotide sequence ID" value="NZ_CP134050.1"/>
</dbReference>
<comment type="similarity">
    <text evidence="2">Belongs to the amino acid-polyamine-organocation (APC) superfamily. Spore germination protein (SGP) (TC 2.A.3.9) family.</text>
</comment>
<dbReference type="Pfam" id="PF03845">
    <property type="entry name" value="Spore_permease"/>
    <property type="match status" value="1"/>
</dbReference>
<evidence type="ECO:0000256" key="6">
    <source>
        <dbReference type="ARBA" id="ARBA00022989"/>
    </source>
</evidence>
<keyword evidence="11" id="KW-1185">Reference proteome</keyword>
<keyword evidence="4" id="KW-0309">Germination</keyword>
<feature type="transmembrane region" description="Helical" evidence="9">
    <location>
        <begin position="219"/>
        <end position="241"/>
    </location>
</feature>
<reference evidence="10 11" key="1">
    <citation type="submission" date="2023-09" db="EMBL/GenBank/DDBJ databases">
        <title>Complete Genome and Methylome dissection of Bacillus brevis NEB573 original source of BbsI restriction endonuclease.</title>
        <authorList>
            <person name="Fomenkov A."/>
            <person name="Roberts R.D."/>
        </authorList>
    </citation>
    <scope>NUCLEOTIDE SEQUENCE [LARGE SCALE GENOMIC DNA]</scope>
    <source>
        <strain evidence="10 11">NEB573</strain>
    </source>
</reference>
<keyword evidence="7 9" id="KW-0472">Membrane</keyword>
<comment type="subcellular location">
    <subcellularLocation>
        <location evidence="1">Membrane</location>
        <topology evidence="1">Multi-pass membrane protein</topology>
    </subcellularLocation>
</comment>
<feature type="transmembrane region" description="Helical" evidence="9">
    <location>
        <begin position="269"/>
        <end position="294"/>
    </location>
</feature>
<dbReference type="EMBL" id="CP134050">
    <property type="protein sequence ID" value="WNC16089.1"/>
    <property type="molecule type" value="Genomic_DNA"/>
</dbReference>
<evidence type="ECO:0000313" key="10">
    <source>
        <dbReference type="EMBL" id="WNC16089.1"/>
    </source>
</evidence>
<evidence type="ECO:0000256" key="5">
    <source>
        <dbReference type="ARBA" id="ARBA00022692"/>
    </source>
</evidence>
<gene>
    <name evidence="10" type="ORF">RGB73_07160</name>
</gene>
<feature type="transmembrane region" description="Helical" evidence="9">
    <location>
        <begin position="143"/>
        <end position="165"/>
    </location>
</feature>
<dbReference type="Proteomes" id="UP001256827">
    <property type="component" value="Chromosome"/>
</dbReference>
<dbReference type="NCBIfam" id="TIGR00912">
    <property type="entry name" value="2A0309"/>
    <property type="match status" value="1"/>
</dbReference>
<evidence type="ECO:0000256" key="2">
    <source>
        <dbReference type="ARBA" id="ARBA00007998"/>
    </source>
</evidence>